<reference evidence="2 3" key="1">
    <citation type="journal article" date="2007" name="Nature">
        <title>Evolution of genes and genomes on the Drosophila phylogeny.</title>
        <authorList>
            <consortium name="Drosophila 12 Genomes Consortium"/>
            <person name="Clark A.G."/>
            <person name="Eisen M.B."/>
            <person name="Smith D.R."/>
            <person name="Bergman C.M."/>
            <person name="Oliver B."/>
            <person name="Markow T.A."/>
            <person name="Kaufman T.C."/>
            <person name="Kellis M."/>
            <person name="Gelbart W."/>
            <person name="Iyer V.N."/>
            <person name="Pollard D.A."/>
            <person name="Sackton T.B."/>
            <person name="Larracuente A.M."/>
            <person name="Singh N.D."/>
            <person name="Abad J.P."/>
            <person name="Abt D.N."/>
            <person name="Adryan B."/>
            <person name="Aguade M."/>
            <person name="Akashi H."/>
            <person name="Anderson W.W."/>
            <person name="Aquadro C.F."/>
            <person name="Ardell D.H."/>
            <person name="Arguello R."/>
            <person name="Artieri C.G."/>
            <person name="Barbash D.A."/>
            <person name="Barker D."/>
            <person name="Barsanti P."/>
            <person name="Batterham P."/>
            <person name="Batzoglou S."/>
            <person name="Begun D."/>
            <person name="Bhutkar A."/>
            <person name="Blanco E."/>
            <person name="Bosak S.A."/>
            <person name="Bradley R.K."/>
            <person name="Brand A.D."/>
            <person name="Brent M.R."/>
            <person name="Brooks A.N."/>
            <person name="Brown R.H."/>
            <person name="Butlin R.K."/>
            <person name="Caggese C."/>
            <person name="Calvi B.R."/>
            <person name="Bernardo de Carvalho A."/>
            <person name="Caspi A."/>
            <person name="Castrezana S."/>
            <person name="Celniker S.E."/>
            <person name="Chang J.L."/>
            <person name="Chapple C."/>
            <person name="Chatterji S."/>
            <person name="Chinwalla A."/>
            <person name="Civetta A."/>
            <person name="Clifton S.W."/>
            <person name="Comeron J.M."/>
            <person name="Costello J.C."/>
            <person name="Coyne J.A."/>
            <person name="Daub J."/>
            <person name="David R.G."/>
            <person name="Delcher A.L."/>
            <person name="Delehaunty K."/>
            <person name="Do C.B."/>
            <person name="Ebling H."/>
            <person name="Edwards K."/>
            <person name="Eickbush T."/>
            <person name="Evans J.D."/>
            <person name="Filipski A."/>
            <person name="Findeiss S."/>
            <person name="Freyhult E."/>
            <person name="Fulton L."/>
            <person name="Fulton R."/>
            <person name="Garcia A.C."/>
            <person name="Gardiner A."/>
            <person name="Garfield D.A."/>
            <person name="Garvin B.E."/>
            <person name="Gibson G."/>
            <person name="Gilbert D."/>
            <person name="Gnerre S."/>
            <person name="Godfrey J."/>
            <person name="Good R."/>
            <person name="Gotea V."/>
            <person name="Gravely B."/>
            <person name="Greenberg A.J."/>
            <person name="Griffiths-Jones S."/>
            <person name="Gross S."/>
            <person name="Guigo R."/>
            <person name="Gustafson E.A."/>
            <person name="Haerty W."/>
            <person name="Hahn M.W."/>
            <person name="Halligan D.L."/>
            <person name="Halpern A.L."/>
            <person name="Halter G.M."/>
            <person name="Han M.V."/>
            <person name="Heger A."/>
            <person name="Hillier L."/>
            <person name="Hinrichs A.S."/>
            <person name="Holmes I."/>
            <person name="Hoskins R.A."/>
            <person name="Hubisz M.J."/>
            <person name="Hultmark D."/>
            <person name="Huntley M.A."/>
            <person name="Jaffe D.B."/>
            <person name="Jagadeeshan S."/>
            <person name="Jeck W.R."/>
            <person name="Johnson J."/>
            <person name="Jones C.D."/>
            <person name="Jordan W.C."/>
            <person name="Karpen G.H."/>
            <person name="Kataoka E."/>
            <person name="Keightley P.D."/>
            <person name="Kheradpour P."/>
            <person name="Kirkness E.F."/>
            <person name="Koerich L.B."/>
            <person name="Kristiansen K."/>
            <person name="Kudrna D."/>
            <person name="Kulathinal R.J."/>
            <person name="Kumar S."/>
            <person name="Kwok R."/>
            <person name="Lander E."/>
            <person name="Langley C.H."/>
            <person name="Lapoint R."/>
            <person name="Lazzaro B.P."/>
            <person name="Lee S.J."/>
            <person name="Levesque L."/>
            <person name="Li R."/>
            <person name="Lin C.F."/>
            <person name="Lin M.F."/>
            <person name="Lindblad-Toh K."/>
            <person name="Llopart A."/>
            <person name="Long M."/>
            <person name="Low L."/>
            <person name="Lozovsky E."/>
            <person name="Lu J."/>
            <person name="Luo M."/>
            <person name="Machado C.A."/>
            <person name="Makalowski W."/>
            <person name="Marzo M."/>
            <person name="Matsuda M."/>
            <person name="Matzkin L."/>
            <person name="McAllister B."/>
            <person name="McBride C.S."/>
            <person name="McKernan B."/>
            <person name="McKernan K."/>
            <person name="Mendez-Lago M."/>
            <person name="Minx P."/>
            <person name="Mollenhauer M.U."/>
            <person name="Montooth K."/>
            <person name="Mount S.M."/>
            <person name="Mu X."/>
            <person name="Myers E."/>
            <person name="Negre B."/>
            <person name="Newfeld S."/>
            <person name="Nielsen R."/>
            <person name="Noor M.A."/>
            <person name="O'Grady P."/>
            <person name="Pachter L."/>
            <person name="Papaceit M."/>
            <person name="Parisi M.J."/>
            <person name="Parisi M."/>
            <person name="Parts L."/>
            <person name="Pedersen J.S."/>
            <person name="Pesole G."/>
            <person name="Phillippy A.M."/>
            <person name="Ponting C.P."/>
            <person name="Pop M."/>
            <person name="Porcelli D."/>
            <person name="Powell J.R."/>
            <person name="Prohaska S."/>
            <person name="Pruitt K."/>
            <person name="Puig M."/>
            <person name="Quesneville H."/>
            <person name="Ram K.R."/>
            <person name="Rand D."/>
            <person name="Rasmussen M.D."/>
            <person name="Reed L.K."/>
            <person name="Reenan R."/>
            <person name="Reily A."/>
            <person name="Remington K.A."/>
            <person name="Rieger T.T."/>
            <person name="Ritchie M.G."/>
            <person name="Robin C."/>
            <person name="Rogers Y.H."/>
            <person name="Rohde C."/>
            <person name="Rozas J."/>
            <person name="Rubenfield M.J."/>
            <person name="Ruiz A."/>
            <person name="Russo S."/>
            <person name="Salzberg S.L."/>
            <person name="Sanchez-Gracia A."/>
            <person name="Saranga D.J."/>
            <person name="Sato H."/>
            <person name="Schaeffer S.W."/>
            <person name="Schatz M.C."/>
            <person name="Schlenke T."/>
            <person name="Schwartz R."/>
            <person name="Segarra C."/>
            <person name="Singh R.S."/>
            <person name="Sirot L."/>
            <person name="Sirota M."/>
            <person name="Sisneros N.B."/>
            <person name="Smith C.D."/>
            <person name="Smith T.F."/>
            <person name="Spieth J."/>
            <person name="Stage D.E."/>
            <person name="Stark A."/>
            <person name="Stephan W."/>
            <person name="Strausberg R.L."/>
            <person name="Strempel S."/>
            <person name="Sturgill D."/>
            <person name="Sutton G."/>
            <person name="Sutton G.G."/>
            <person name="Tao W."/>
            <person name="Teichmann S."/>
            <person name="Tobari Y.N."/>
            <person name="Tomimura Y."/>
            <person name="Tsolas J.M."/>
            <person name="Valente V.L."/>
            <person name="Venter E."/>
            <person name="Venter J.C."/>
            <person name="Vicario S."/>
            <person name="Vieira F.G."/>
            <person name="Vilella A.J."/>
            <person name="Villasante A."/>
            <person name="Walenz B."/>
            <person name="Wang J."/>
            <person name="Wasserman M."/>
            <person name="Watts T."/>
            <person name="Wilson D."/>
            <person name="Wilson R.K."/>
            <person name="Wing R.A."/>
            <person name="Wolfner M.F."/>
            <person name="Wong A."/>
            <person name="Wong G.K."/>
            <person name="Wu C.I."/>
            <person name="Wu G."/>
            <person name="Yamamoto D."/>
            <person name="Yang H.P."/>
            <person name="Yang S.P."/>
            <person name="Yorke J.A."/>
            <person name="Yoshida K."/>
            <person name="Zdobnov E."/>
            <person name="Zhang P."/>
            <person name="Zhang Y."/>
            <person name="Zimin A.V."/>
            <person name="Baldwin J."/>
            <person name="Abdouelleil A."/>
            <person name="Abdulkadir J."/>
            <person name="Abebe A."/>
            <person name="Abera B."/>
            <person name="Abreu J."/>
            <person name="Acer S.C."/>
            <person name="Aftuck L."/>
            <person name="Alexander A."/>
            <person name="An P."/>
            <person name="Anderson E."/>
            <person name="Anderson S."/>
            <person name="Arachi H."/>
            <person name="Azer M."/>
            <person name="Bachantsang P."/>
            <person name="Barry A."/>
            <person name="Bayul T."/>
            <person name="Berlin A."/>
            <person name="Bessette D."/>
            <person name="Bloom T."/>
            <person name="Blye J."/>
            <person name="Boguslavskiy L."/>
            <person name="Bonnet C."/>
            <person name="Boukhgalter B."/>
            <person name="Bourzgui I."/>
            <person name="Brown A."/>
            <person name="Cahill P."/>
            <person name="Channer S."/>
            <person name="Cheshatsang Y."/>
            <person name="Chuda L."/>
            <person name="Citroen M."/>
            <person name="Collymore A."/>
            <person name="Cooke P."/>
            <person name="Costello M."/>
            <person name="D'Aco K."/>
            <person name="Daza R."/>
            <person name="De Haan G."/>
            <person name="DeGray S."/>
            <person name="DeMaso C."/>
            <person name="Dhargay N."/>
            <person name="Dooley K."/>
            <person name="Dooley E."/>
            <person name="Doricent M."/>
            <person name="Dorje P."/>
            <person name="Dorjee K."/>
            <person name="Dupes A."/>
            <person name="Elong R."/>
            <person name="Falk J."/>
            <person name="Farina A."/>
            <person name="Faro S."/>
            <person name="Ferguson D."/>
            <person name="Fisher S."/>
            <person name="Foley C.D."/>
            <person name="Franke A."/>
            <person name="Friedrich D."/>
            <person name="Gadbois L."/>
            <person name="Gearin G."/>
            <person name="Gearin C.R."/>
            <person name="Giannoukos G."/>
            <person name="Goode T."/>
            <person name="Graham J."/>
            <person name="Grandbois E."/>
            <person name="Grewal S."/>
            <person name="Gyaltsen K."/>
            <person name="Hafez N."/>
            <person name="Hagos B."/>
            <person name="Hall J."/>
            <person name="Henson C."/>
            <person name="Hollinger A."/>
            <person name="Honan T."/>
            <person name="Huard M.D."/>
            <person name="Hughes L."/>
            <person name="Hurhula B."/>
            <person name="Husby M.E."/>
            <person name="Kamat A."/>
            <person name="Kanga B."/>
            <person name="Kashin S."/>
            <person name="Khazanovich D."/>
            <person name="Kisner P."/>
            <person name="Lance K."/>
            <person name="Lara M."/>
            <person name="Lee W."/>
            <person name="Lennon N."/>
            <person name="Letendre F."/>
            <person name="LeVine R."/>
            <person name="Lipovsky A."/>
            <person name="Liu X."/>
            <person name="Liu J."/>
            <person name="Liu S."/>
            <person name="Lokyitsang T."/>
            <person name="Lokyitsang Y."/>
            <person name="Lubonja R."/>
            <person name="Lui A."/>
            <person name="MacDonald P."/>
            <person name="Magnisalis V."/>
            <person name="Maru K."/>
            <person name="Matthews C."/>
            <person name="McCusker W."/>
            <person name="McDonough S."/>
            <person name="Mehta T."/>
            <person name="Meldrim J."/>
            <person name="Meneus L."/>
            <person name="Mihai O."/>
            <person name="Mihalev A."/>
            <person name="Mihova T."/>
            <person name="Mittelman R."/>
            <person name="Mlenga V."/>
            <person name="Montmayeur A."/>
            <person name="Mulrain L."/>
            <person name="Navidi A."/>
            <person name="Naylor J."/>
            <person name="Negash T."/>
            <person name="Nguyen T."/>
            <person name="Nguyen N."/>
            <person name="Nicol R."/>
            <person name="Norbu C."/>
            <person name="Norbu N."/>
            <person name="Novod N."/>
            <person name="O'Neill B."/>
            <person name="Osman S."/>
            <person name="Markiewicz E."/>
            <person name="Oyono O.L."/>
            <person name="Patti C."/>
            <person name="Phunkhang P."/>
            <person name="Pierre F."/>
            <person name="Priest M."/>
            <person name="Raghuraman S."/>
            <person name="Rege F."/>
            <person name="Reyes R."/>
            <person name="Rise C."/>
            <person name="Rogov P."/>
            <person name="Ross K."/>
            <person name="Ryan E."/>
            <person name="Settipalli S."/>
            <person name="Shea T."/>
            <person name="Sherpa N."/>
            <person name="Shi L."/>
            <person name="Shih D."/>
            <person name="Sparrow T."/>
            <person name="Spaulding J."/>
            <person name="Stalker J."/>
            <person name="Stange-Thomann N."/>
            <person name="Stavropoulos S."/>
            <person name="Stone C."/>
            <person name="Strader C."/>
            <person name="Tesfaye S."/>
            <person name="Thomson T."/>
            <person name="Thoulutsang Y."/>
            <person name="Thoulutsang D."/>
            <person name="Topham K."/>
            <person name="Topping I."/>
            <person name="Tsamla T."/>
            <person name="Vassiliev H."/>
            <person name="Vo A."/>
            <person name="Wangchuk T."/>
            <person name="Wangdi T."/>
            <person name="Weiand M."/>
            <person name="Wilkinson J."/>
            <person name="Wilson A."/>
            <person name="Yadav S."/>
            <person name="Young G."/>
            <person name="Yu Q."/>
            <person name="Zembek L."/>
            <person name="Zhong D."/>
            <person name="Zimmer A."/>
            <person name="Zwirko Z."/>
            <person name="Jaffe D.B."/>
            <person name="Alvarez P."/>
            <person name="Brockman W."/>
            <person name="Butler J."/>
            <person name="Chin C."/>
            <person name="Gnerre S."/>
            <person name="Grabherr M."/>
            <person name="Kleber M."/>
            <person name="Mauceli E."/>
            <person name="MacCallum I."/>
        </authorList>
    </citation>
    <scope>NUCLEOTIDE SEQUENCE [LARGE SCALE GENOMIC DNA]</scope>
    <source>
        <strain evidence="3">Tucson 14024-0371.13</strain>
    </source>
</reference>
<evidence type="ECO:0000313" key="3">
    <source>
        <dbReference type="Proteomes" id="UP000007801"/>
    </source>
</evidence>
<keyword evidence="1" id="KW-0732">Signal</keyword>
<feature type="chain" id="PRO_5002791479" evidence="1">
    <location>
        <begin position="23"/>
        <end position="112"/>
    </location>
</feature>
<dbReference type="Proteomes" id="UP000007801">
    <property type="component" value="Unassembled WGS sequence"/>
</dbReference>
<evidence type="ECO:0000313" key="2">
    <source>
        <dbReference type="EMBL" id="EDV42562.1"/>
    </source>
</evidence>
<feature type="signal peptide" evidence="1">
    <location>
        <begin position="1"/>
        <end position="22"/>
    </location>
</feature>
<dbReference type="STRING" id="7217.B3LVJ2"/>
<dbReference type="GeneID" id="6502636"/>
<dbReference type="AlphaFoldDB" id="B3LVJ2"/>
<dbReference type="CTD" id="42578"/>
<dbReference type="KEGG" id="dan:6502636"/>
<name>B3LVJ2_DROAN</name>
<organism evidence="2 3">
    <name type="scientific">Drosophila ananassae</name>
    <name type="common">Fruit fly</name>
    <dbReference type="NCBI Taxonomy" id="7217"/>
    <lineage>
        <taxon>Eukaryota</taxon>
        <taxon>Metazoa</taxon>
        <taxon>Ecdysozoa</taxon>
        <taxon>Arthropoda</taxon>
        <taxon>Hexapoda</taxon>
        <taxon>Insecta</taxon>
        <taxon>Pterygota</taxon>
        <taxon>Neoptera</taxon>
        <taxon>Endopterygota</taxon>
        <taxon>Diptera</taxon>
        <taxon>Brachycera</taxon>
        <taxon>Muscomorpha</taxon>
        <taxon>Ephydroidea</taxon>
        <taxon>Drosophilidae</taxon>
        <taxon>Drosophila</taxon>
        <taxon>Sophophora</taxon>
    </lineage>
</organism>
<dbReference type="OrthoDB" id="7879817at2759"/>
<sequence>MRCTPIIVFLSALALNSCLARARFSSEKSLDDGVIVWPIDLIHFPQAYTLMHKVEKRLECISDEETRSRIMDYTVDELRKCKLDFQMCELCVLRSIPYTMSFISSQQNQQRH</sequence>
<proteinExistence type="predicted"/>
<dbReference type="EMBL" id="CH902617">
    <property type="protein sequence ID" value="EDV42562.1"/>
    <property type="molecule type" value="Genomic_DNA"/>
</dbReference>
<dbReference type="InParanoid" id="B3LVJ2"/>
<dbReference type="PhylomeDB" id="B3LVJ2"/>
<accession>B3LVJ2</accession>
<gene>
    <name evidence="2" type="primary">Dana\GF19898</name>
    <name evidence="2" type="synonym">dana_GLEANR_22305</name>
    <name evidence="2" type="ORF">GF19898</name>
</gene>
<dbReference type="HOGENOM" id="CLU_2099362_0_0_1"/>
<keyword evidence="3" id="KW-1185">Reference proteome</keyword>
<protein>
    <submittedName>
        <fullName evidence="2">Uncharacterized protein</fullName>
    </submittedName>
</protein>
<evidence type="ECO:0000256" key="1">
    <source>
        <dbReference type="SAM" id="SignalP"/>
    </source>
</evidence>